<sequence>MTEEPTVLASQCGAGSCPTVYSTDRETVIVQGYSTTGEAAGVEVPDGERLVEIPVDVLLAAADKIRSQG</sequence>
<comment type="caution">
    <text evidence="1">The sequence shown here is derived from an EMBL/GenBank/DDBJ whole genome shotgun (WGS) entry which is preliminary data.</text>
</comment>
<dbReference type="EMBL" id="JAHKKG010000022">
    <property type="protein sequence ID" value="MBU2670642.1"/>
    <property type="molecule type" value="Genomic_DNA"/>
</dbReference>
<name>A0ABS5Z4N0_9ACTN</name>
<protein>
    <submittedName>
        <fullName evidence="1">Uncharacterized protein</fullName>
    </submittedName>
</protein>
<evidence type="ECO:0000313" key="1">
    <source>
        <dbReference type="EMBL" id="MBU2670642.1"/>
    </source>
</evidence>
<keyword evidence="2" id="KW-1185">Reference proteome</keyword>
<gene>
    <name evidence="1" type="ORF">KOI35_44795</name>
</gene>
<accession>A0ABS5Z4N0</accession>
<evidence type="ECO:0000313" key="2">
    <source>
        <dbReference type="Proteomes" id="UP001519654"/>
    </source>
</evidence>
<proteinExistence type="predicted"/>
<dbReference type="Proteomes" id="UP001519654">
    <property type="component" value="Unassembled WGS sequence"/>
</dbReference>
<reference evidence="1 2" key="1">
    <citation type="submission" date="2021-06" db="EMBL/GenBank/DDBJ databases">
        <title>Actinoplanes lichenicola sp. nov., and Actinoplanes ovalisporus sp. nov., isolated from lichen in Thailand.</title>
        <authorList>
            <person name="Saeng-In P."/>
            <person name="Kanchanasin P."/>
            <person name="Yuki M."/>
            <person name="Kudo T."/>
            <person name="Ohkuma M."/>
            <person name="Phongsopitanun W."/>
            <person name="Tanasupawat S."/>
        </authorList>
    </citation>
    <scope>NUCLEOTIDE SEQUENCE [LARGE SCALE GENOMIC DNA]</scope>
    <source>
        <strain evidence="1 2">NBRC 110975</strain>
    </source>
</reference>
<organism evidence="1 2">
    <name type="scientific">Paractinoplanes bogorensis</name>
    <dbReference type="NCBI Taxonomy" id="1610840"/>
    <lineage>
        <taxon>Bacteria</taxon>
        <taxon>Bacillati</taxon>
        <taxon>Actinomycetota</taxon>
        <taxon>Actinomycetes</taxon>
        <taxon>Micromonosporales</taxon>
        <taxon>Micromonosporaceae</taxon>
        <taxon>Paractinoplanes</taxon>
    </lineage>
</organism>